<evidence type="ECO:0000256" key="1">
    <source>
        <dbReference type="ARBA" id="ARBA00023015"/>
    </source>
</evidence>
<dbReference type="InterPro" id="IPR009057">
    <property type="entry name" value="Homeodomain-like_sf"/>
</dbReference>
<organism evidence="4 5">
    <name type="scientific">Clostridium novyi A str. 4552</name>
    <dbReference type="NCBI Taxonomy" id="1444289"/>
    <lineage>
        <taxon>Bacteria</taxon>
        <taxon>Bacillati</taxon>
        <taxon>Bacillota</taxon>
        <taxon>Clostridia</taxon>
        <taxon>Eubacteriales</taxon>
        <taxon>Clostridiaceae</taxon>
        <taxon>Clostridium</taxon>
    </lineage>
</organism>
<feature type="domain" description="HTH araC/xylS-type" evidence="3">
    <location>
        <begin position="211"/>
        <end position="309"/>
    </location>
</feature>
<protein>
    <submittedName>
        <fullName evidence="4">AraC family transcriptional regulator</fullName>
    </submittedName>
</protein>
<name>A0A0A0I2C9_CLONO</name>
<dbReference type="PROSITE" id="PS01124">
    <property type="entry name" value="HTH_ARAC_FAMILY_2"/>
    <property type="match status" value="1"/>
</dbReference>
<dbReference type="SMART" id="SM00342">
    <property type="entry name" value="HTH_ARAC"/>
    <property type="match status" value="1"/>
</dbReference>
<reference evidence="4 5" key="1">
    <citation type="submission" date="2014-01" db="EMBL/GenBank/DDBJ databases">
        <title>Plasmidome dynamics in the species complex Clostridium novyi sensu lato converts strains of independent lineages into distinctly different pathogens.</title>
        <authorList>
            <person name="Skarin H."/>
            <person name="Segerman B."/>
        </authorList>
    </citation>
    <scope>NUCLEOTIDE SEQUENCE [LARGE SCALE GENOMIC DNA]</scope>
    <source>
        <strain evidence="4 5">4552</strain>
    </source>
</reference>
<dbReference type="Gene3D" id="1.10.10.60">
    <property type="entry name" value="Homeodomain-like"/>
    <property type="match status" value="2"/>
</dbReference>
<keyword evidence="1" id="KW-0805">Transcription regulation</keyword>
<accession>A0A0A0I2C9</accession>
<sequence length="327" mass="38379">MKKFENILKDIGYTEYSKCQKYSSAGNAFYIDNEEITGIYWFYETEYFIIDIHDFFIKKEMIVDSFPTIKPYMSFSSTYIITANGEWFNPYQNMTSNTVFIMNVDNSDIRFLLHGNNPYFSVGVNFKKNMIEKYLDTTNDEISNIFLDTRDLITKHINKLANSILNCKMTSTSASLFFEAKAKKWLSITLNAYEQKKYVKPISEKDEKAIENVANYIDDHLTFDIPQELLEKIAMMSGTKLKNTFKHKYQMSITEYTQRKRINIAENLILTTNLDIKDIAKSVGYNSHSRFTTLFKRYKNIYPKDLKGFNDQYIPSICCKNNNKIKP</sequence>
<evidence type="ECO:0000313" key="5">
    <source>
        <dbReference type="Proteomes" id="UP000030012"/>
    </source>
</evidence>
<gene>
    <name evidence="4" type="ORF">Z968_10450</name>
</gene>
<keyword evidence="2" id="KW-0804">Transcription</keyword>
<dbReference type="AlphaFoldDB" id="A0A0A0I2C9"/>
<dbReference type="GO" id="GO:0043565">
    <property type="term" value="F:sequence-specific DNA binding"/>
    <property type="evidence" value="ECO:0007669"/>
    <property type="project" value="InterPro"/>
</dbReference>
<dbReference type="OrthoDB" id="3177689at2"/>
<evidence type="ECO:0000256" key="2">
    <source>
        <dbReference type="ARBA" id="ARBA00023163"/>
    </source>
</evidence>
<dbReference type="Proteomes" id="UP000030012">
    <property type="component" value="Unassembled WGS sequence"/>
</dbReference>
<evidence type="ECO:0000313" key="4">
    <source>
        <dbReference type="EMBL" id="KGM94957.1"/>
    </source>
</evidence>
<dbReference type="GO" id="GO:0003700">
    <property type="term" value="F:DNA-binding transcription factor activity"/>
    <property type="evidence" value="ECO:0007669"/>
    <property type="project" value="InterPro"/>
</dbReference>
<dbReference type="PANTHER" id="PTHR47893">
    <property type="entry name" value="REGULATORY PROTEIN PCHR"/>
    <property type="match status" value="1"/>
</dbReference>
<comment type="caution">
    <text evidence="4">The sequence shown here is derived from an EMBL/GenBank/DDBJ whole genome shotgun (WGS) entry which is preliminary data.</text>
</comment>
<dbReference type="EMBL" id="JENJ01000052">
    <property type="protein sequence ID" value="KGM94957.1"/>
    <property type="molecule type" value="Genomic_DNA"/>
</dbReference>
<proteinExistence type="predicted"/>
<dbReference type="InterPro" id="IPR018060">
    <property type="entry name" value="HTH_AraC"/>
</dbReference>
<dbReference type="Pfam" id="PF12833">
    <property type="entry name" value="HTH_18"/>
    <property type="match status" value="1"/>
</dbReference>
<evidence type="ECO:0000259" key="3">
    <source>
        <dbReference type="PROSITE" id="PS01124"/>
    </source>
</evidence>
<dbReference type="SUPFAM" id="SSF46689">
    <property type="entry name" value="Homeodomain-like"/>
    <property type="match status" value="1"/>
</dbReference>
<dbReference type="RefSeq" id="WP_039255962.1">
    <property type="nucleotide sequence ID" value="NZ_JENJ01000052.1"/>
</dbReference>
<dbReference type="PANTHER" id="PTHR47893:SF1">
    <property type="entry name" value="REGULATORY PROTEIN PCHR"/>
    <property type="match status" value="1"/>
</dbReference>
<dbReference type="InterPro" id="IPR053142">
    <property type="entry name" value="PchR_regulatory_protein"/>
</dbReference>